<name>A0AA42I6U0_9GAMM</name>
<protein>
    <submittedName>
        <fullName evidence="2">Uncharacterized protein</fullName>
    </submittedName>
</protein>
<accession>A0AA42I6U0</accession>
<keyword evidence="1" id="KW-1133">Transmembrane helix</keyword>
<sequence length="218" mass="25980">MKFDFRLNGVVLFLFSLLSLTAFLAIAQSAVLLTWNVHVLEAFQAIVLLACVPFTWFYVKPKTLTEQKKWFWIWAMAWWLMFFGRSISWGRDFFPEVPHVYYRIISIFVIAPVVLMLFSPHLRAEIKYKWQQLKLPFWYLLIAVVSLFFADSVEHHRFIDTWLLSYSANQDIVEELYENPFILALFCSAFYFMQQDRVTEQDKLMPAMQSELSPKPYQ</sequence>
<evidence type="ECO:0000313" key="3">
    <source>
        <dbReference type="Proteomes" id="UP001159329"/>
    </source>
</evidence>
<feature type="transmembrane region" description="Helical" evidence="1">
    <location>
        <begin position="138"/>
        <end position="156"/>
    </location>
</feature>
<dbReference type="RefSeq" id="WP_279694998.1">
    <property type="nucleotide sequence ID" value="NZ_JAOEEO010000001.1"/>
</dbReference>
<comment type="caution">
    <text evidence="2">The sequence shown here is derived from an EMBL/GenBank/DDBJ whole genome shotgun (WGS) entry which is preliminary data.</text>
</comment>
<gene>
    <name evidence="2" type="ORF">N7644_07900</name>
</gene>
<keyword evidence="1" id="KW-0812">Transmembrane</keyword>
<feature type="transmembrane region" description="Helical" evidence="1">
    <location>
        <begin position="39"/>
        <end position="59"/>
    </location>
</feature>
<feature type="transmembrane region" description="Helical" evidence="1">
    <location>
        <begin position="71"/>
        <end position="88"/>
    </location>
</feature>
<evidence type="ECO:0000256" key="1">
    <source>
        <dbReference type="SAM" id="Phobius"/>
    </source>
</evidence>
<reference evidence="2" key="1">
    <citation type="submission" date="2022-09" db="EMBL/GenBank/DDBJ databases">
        <title>Intensive care unit water sources are persistently colonized with multi-drug resistant bacteria and are the site of extensive horizontal gene transfer of antibiotic resistance genes.</title>
        <authorList>
            <person name="Diorio-Toth L."/>
        </authorList>
    </citation>
    <scope>NUCLEOTIDE SEQUENCE</scope>
    <source>
        <strain evidence="2">GD04005</strain>
    </source>
</reference>
<feature type="transmembrane region" description="Helical" evidence="1">
    <location>
        <begin position="100"/>
        <end position="118"/>
    </location>
</feature>
<proteinExistence type="predicted"/>
<dbReference type="EMBL" id="JAOEEO010000001">
    <property type="protein sequence ID" value="MDH0563613.1"/>
    <property type="molecule type" value="Genomic_DNA"/>
</dbReference>
<keyword evidence="1" id="KW-0472">Membrane</keyword>
<dbReference type="AlphaFoldDB" id="A0AA42I6U0"/>
<evidence type="ECO:0000313" key="2">
    <source>
        <dbReference type="EMBL" id="MDH0563613.1"/>
    </source>
</evidence>
<dbReference type="Proteomes" id="UP001159329">
    <property type="component" value="Unassembled WGS sequence"/>
</dbReference>
<organism evidence="2 3">
    <name type="scientific">Acinetobacter courvalinii</name>
    <dbReference type="NCBI Taxonomy" id="280147"/>
    <lineage>
        <taxon>Bacteria</taxon>
        <taxon>Pseudomonadati</taxon>
        <taxon>Pseudomonadota</taxon>
        <taxon>Gammaproteobacteria</taxon>
        <taxon>Moraxellales</taxon>
        <taxon>Moraxellaceae</taxon>
        <taxon>Acinetobacter</taxon>
    </lineage>
</organism>